<dbReference type="STRING" id="1754190.A0A1Y1ZBE1"/>
<evidence type="ECO:0000256" key="1">
    <source>
        <dbReference type="SAM" id="Phobius"/>
    </source>
</evidence>
<evidence type="ECO:0000313" key="2">
    <source>
        <dbReference type="EMBL" id="ORY07569.1"/>
    </source>
</evidence>
<organism evidence="2 3">
    <name type="scientific">Neocallimastix californiae</name>
    <dbReference type="NCBI Taxonomy" id="1754190"/>
    <lineage>
        <taxon>Eukaryota</taxon>
        <taxon>Fungi</taxon>
        <taxon>Fungi incertae sedis</taxon>
        <taxon>Chytridiomycota</taxon>
        <taxon>Chytridiomycota incertae sedis</taxon>
        <taxon>Neocallimastigomycetes</taxon>
        <taxon>Neocallimastigales</taxon>
        <taxon>Neocallimastigaceae</taxon>
        <taxon>Neocallimastix</taxon>
    </lineage>
</organism>
<keyword evidence="3" id="KW-1185">Reference proteome</keyword>
<comment type="caution">
    <text evidence="2">The sequence shown here is derived from an EMBL/GenBank/DDBJ whole genome shotgun (WGS) entry which is preliminary data.</text>
</comment>
<protein>
    <submittedName>
        <fullName evidence="2">Uncharacterized protein</fullName>
    </submittedName>
</protein>
<accession>A0A1Y1ZBE1</accession>
<reference evidence="2 3" key="1">
    <citation type="submission" date="2016-08" db="EMBL/GenBank/DDBJ databases">
        <title>A Parts List for Fungal Cellulosomes Revealed by Comparative Genomics.</title>
        <authorList>
            <consortium name="DOE Joint Genome Institute"/>
            <person name="Haitjema C.H."/>
            <person name="Gilmore S.P."/>
            <person name="Henske J.K."/>
            <person name="Solomon K.V."/>
            <person name="De Groot R."/>
            <person name="Kuo A."/>
            <person name="Mondo S.J."/>
            <person name="Salamov A.A."/>
            <person name="Labutti K."/>
            <person name="Zhao Z."/>
            <person name="Chiniquy J."/>
            <person name="Barry K."/>
            <person name="Brewer H.M."/>
            <person name="Purvine S.O."/>
            <person name="Wright A.T."/>
            <person name="Boxma B."/>
            <person name="Van Alen T."/>
            <person name="Hackstein J.H."/>
            <person name="Baker S.E."/>
            <person name="Grigoriev I.V."/>
            <person name="O'Malley M.A."/>
        </authorList>
    </citation>
    <scope>NUCLEOTIDE SEQUENCE [LARGE SCALE GENOMIC DNA]</scope>
    <source>
        <strain evidence="2 3">G1</strain>
    </source>
</reference>
<feature type="transmembrane region" description="Helical" evidence="1">
    <location>
        <begin position="12"/>
        <end position="33"/>
    </location>
</feature>
<keyword evidence="1" id="KW-0472">Membrane</keyword>
<feature type="transmembrane region" description="Helical" evidence="1">
    <location>
        <begin position="53"/>
        <end position="72"/>
    </location>
</feature>
<evidence type="ECO:0000313" key="3">
    <source>
        <dbReference type="Proteomes" id="UP000193920"/>
    </source>
</evidence>
<keyword evidence="1" id="KW-0812">Transmembrane</keyword>
<name>A0A1Y1ZBE1_9FUNG</name>
<proteinExistence type="predicted"/>
<keyword evidence="1" id="KW-1133">Transmembrane helix</keyword>
<gene>
    <name evidence="2" type="ORF">LY90DRAFT_519106</name>
</gene>
<sequence length="126" mass="14756">MRRRIVKHLLVFYATVIALMFVAQIFHLSNYLMEEKENGTREGHITIGTNCTLLWLTWEIIYVLLLMNLLLVRICPPRHYVWDIIKVTLQNSQSATIMITHSMEVIELYCNSISIIVNEKLQVSVH</sequence>
<dbReference type="EMBL" id="MCOG01000430">
    <property type="protein sequence ID" value="ORY07569.1"/>
    <property type="molecule type" value="Genomic_DNA"/>
</dbReference>
<dbReference type="AlphaFoldDB" id="A0A1Y1ZBE1"/>
<dbReference type="Proteomes" id="UP000193920">
    <property type="component" value="Unassembled WGS sequence"/>
</dbReference>